<comment type="caution">
    <text evidence="1">The sequence shown here is derived from an EMBL/GenBank/DDBJ whole genome shotgun (WGS) entry which is preliminary data.</text>
</comment>
<evidence type="ECO:0000313" key="2">
    <source>
        <dbReference type="Proteomes" id="UP001145114"/>
    </source>
</evidence>
<dbReference type="Proteomes" id="UP001145114">
    <property type="component" value="Unassembled WGS sequence"/>
</dbReference>
<proteinExistence type="predicted"/>
<keyword evidence="2" id="KW-1185">Reference proteome</keyword>
<organism evidence="1 2">
    <name type="scientific">Spiromyces aspiralis</name>
    <dbReference type="NCBI Taxonomy" id="68401"/>
    <lineage>
        <taxon>Eukaryota</taxon>
        <taxon>Fungi</taxon>
        <taxon>Fungi incertae sedis</taxon>
        <taxon>Zoopagomycota</taxon>
        <taxon>Kickxellomycotina</taxon>
        <taxon>Kickxellomycetes</taxon>
        <taxon>Kickxellales</taxon>
        <taxon>Kickxellaceae</taxon>
        <taxon>Spiromyces</taxon>
    </lineage>
</organism>
<protein>
    <submittedName>
        <fullName evidence="1">Uncharacterized protein</fullName>
    </submittedName>
</protein>
<accession>A0ACC1HWU1</accession>
<name>A0ACC1HWU1_9FUNG</name>
<sequence>MFRASALLVTIVAATLRLALTVQQGAAALPVSSVAPIVRDVPHITPTFHRHHGKRVGHNSGVIRGVNIGGWLVIEPWIRPSLFQRFINQPKEKQAIDEWTYCEILGKSECYMYLKHHWDEWFTAGDIQHLASAGINHIRIPIGYWAFNTTDSEPYVSGQTEYLEKAIRWAREYNLNVILDLHGVPGSQNGFDNSGRRGPIKWQESSLNIERTLKALEELTRIAAKYGDTVDIIEYVNEPASWGLDMNEVVEFYNQAYQIVRNIMPNVDFMFHDSFLPLNDWHSLRNPQWQNTIIDTHIYHVFTREDITRTPDQHLQKAREDGENIANFNLTMPVVTG</sequence>
<feature type="non-terminal residue" evidence="1">
    <location>
        <position position="337"/>
    </location>
</feature>
<gene>
    <name evidence="1" type="ORF">EV182_004219</name>
</gene>
<reference evidence="1" key="1">
    <citation type="submission" date="2022-06" db="EMBL/GenBank/DDBJ databases">
        <title>Phylogenomic reconstructions and comparative analyses of Kickxellomycotina fungi.</title>
        <authorList>
            <person name="Reynolds N.K."/>
            <person name="Stajich J.E."/>
            <person name="Barry K."/>
            <person name="Grigoriev I.V."/>
            <person name="Crous P."/>
            <person name="Smith M.E."/>
        </authorList>
    </citation>
    <scope>NUCLEOTIDE SEQUENCE</scope>
    <source>
        <strain evidence="1">RSA 2271</strain>
    </source>
</reference>
<evidence type="ECO:0000313" key="1">
    <source>
        <dbReference type="EMBL" id="KAJ1678354.1"/>
    </source>
</evidence>
<dbReference type="EMBL" id="JAMZIH010001250">
    <property type="protein sequence ID" value="KAJ1678354.1"/>
    <property type="molecule type" value="Genomic_DNA"/>
</dbReference>